<keyword evidence="4" id="KW-1185">Reference proteome</keyword>
<evidence type="ECO:0000256" key="1">
    <source>
        <dbReference type="SAM" id="MobiDB-lite"/>
    </source>
</evidence>
<reference evidence="3" key="1">
    <citation type="submission" date="2022-11" db="EMBL/GenBank/DDBJ databases">
        <title>Minimal conservation of predation-associated metabolite biosynthetic gene clusters underscores biosynthetic potential of Myxococcota including descriptions for ten novel species: Archangium lansinium sp. nov., Myxococcus landrumus sp. nov., Nannocystis bai.</title>
        <authorList>
            <person name="Ahearne A."/>
            <person name="Stevens C."/>
            <person name="Dowd S."/>
        </authorList>
    </citation>
    <scope>NUCLEOTIDE SEQUENCE</scope>
    <source>
        <strain evidence="3">Fl3</strain>
    </source>
</reference>
<proteinExistence type="predicted"/>
<organism evidence="3 4">
    <name type="scientific">Nannocystis punicea</name>
    <dbReference type="NCBI Taxonomy" id="2995304"/>
    <lineage>
        <taxon>Bacteria</taxon>
        <taxon>Pseudomonadati</taxon>
        <taxon>Myxococcota</taxon>
        <taxon>Polyangia</taxon>
        <taxon>Nannocystales</taxon>
        <taxon>Nannocystaceae</taxon>
        <taxon>Nannocystis</taxon>
    </lineage>
</organism>
<keyword evidence="2" id="KW-0812">Transmembrane</keyword>
<evidence type="ECO:0000256" key="2">
    <source>
        <dbReference type="SAM" id="Phobius"/>
    </source>
</evidence>
<gene>
    <name evidence="3" type="ORF">O0S08_22240</name>
</gene>
<feature type="region of interest" description="Disordered" evidence="1">
    <location>
        <begin position="52"/>
        <end position="83"/>
    </location>
</feature>
<evidence type="ECO:0000313" key="3">
    <source>
        <dbReference type="EMBL" id="WAS98859.1"/>
    </source>
</evidence>
<evidence type="ECO:0000313" key="4">
    <source>
        <dbReference type="Proteomes" id="UP001164459"/>
    </source>
</evidence>
<protein>
    <submittedName>
        <fullName evidence="3">Uncharacterized protein</fullName>
    </submittedName>
</protein>
<dbReference type="RefSeq" id="WP_269041216.1">
    <property type="nucleotide sequence ID" value="NZ_CP114040.1"/>
</dbReference>
<keyword evidence="2" id="KW-1133">Transmembrane helix</keyword>
<keyword evidence="2" id="KW-0472">Membrane</keyword>
<feature type="compositionally biased region" description="Basic residues" evidence="1">
    <location>
        <begin position="65"/>
        <end position="83"/>
    </location>
</feature>
<sequence>MKLGCLAISRSANATTITSRGWFHFLSPKRNASEEDKANELSKGTAFLPLQRRRYDRGLRTSSGGKKRPRSGRERDRRRHLLRRSGRGHLPRMLLPVSWSDFVLVGFIVLYAVVQWGAALQALGIVGLAAPTKRKV</sequence>
<accession>A0ABY7HJ08</accession>
<name>A0ABY7HJ08_9BACT</name>
<dbReference type="EMBL" id="CP114040">
    <property type="protein sequence ID" value="WAS98859.1"/>
    <property type="molecule type" value="Genomic_DNA"/>
</dbReference>
<dbReference type="Proteomes" id="UP001164459">
    <property type="component" value="Chromosome"/>
</dbReference>
<feature type="transmembrane region" description="Helical" evidence="2">
    <location>
        <begin position="102"/>
        <end position="130"/>
    </location>
</feature>